<reference evidence="1" key="1">
    <citation type="submission" date="2020-05" db="EMBL/GenBank/DDBJ databases">
        <title>Large-scale comparative analyses of tick genomes elucidate their genetic diversity and vector capacities.</title>
        <authorList>
            <person name="Jia N."/>
            <person name="Wang J."/>
            <person name="Shi W."/>
            <person name="Du L."/>
            <person name="Sun Y."/>
            <person name="Zhan W."/>
            <person name="Jiang J."/>
            <person name="Wang Q."/>
            <person name="Zhang B."/>
            <person name="Ji P."/>
            <person name="Sakyi L.B."/>
            <person name="Cui X."/>
            <person name="Yuan T."/>
            <person name="Jiang B."/>
            <person name="Yang W."/>
            <person name="Lam T.T.-Y."/>
            <person name="Chang Q."/>
            <person name="Ding S."/>
            <person name="Wang X."/>
            <person name="Zhu J."/>
            <person name="Ruan X."/>
            <person name="Zhao L."/>
            <person name="Wei J."/>
            <person name="Que T."/>
            <person name="Du C."/>
            <person name="Cheng J."/>
            <person name="Dai P."/>
            <person name="Han X."/>
            <person name="Huang E."/>
            <person name="Gao Y."/>
            <person name="Liu J."/>
            <person name="Shao H."/>
            <person name="Ye R."/>
            <person name="Li L."/>
            <person name="Wei W."/>
            <person name="Wang X."/>
            <person name="Wang C."/>
            <person name="Yang T."/>
            <person name="Huo Q."/>
            <person name="Li W."/>
            <person name="Guo W."/>
            <person name="Chen H."/>
            <person name="Zhou L."/>
            <person name="Ni X."/>
            <person name="Tian J."/>
            <person name="Zhou Y."/>
            <person name="Sheng Y."/>
            <person name="Liu T."/>
            <person name="Pan Y."/>
            <person name="Xia L."/>
            <person name="Li J."/>
            <person name="Zhao F."/>
            <person name="Cao W."/>
        </authorList>
    </citation>
    <scope>NUCLEOTIDE SEQUENCE</scope>
    <source>
        <strain evidence="1">Dsil-2018</strain>
    </source>
</reference>
<organism evidence="1 2">
    <name type="scientific">Dermacentor silvarum</name>
    <name type="common">Tick</name>
    <dbReference type="NCBI Taxonomy" id="543639"/>
    <lineage>
        <taxon>Eukaryota</taxon>
        <taxon>Metazoa</taxon>
        <taxon>Ecdysozoa</taxon>
        <taxon>Arthropoda</taxon>
        <taxon>Chelicerata</taxon>
        <taxon>Arachnida</taxon>
        <taxon>Acari</taxon>
        <taxon>Parasitiformes</taxon>
        <taxon>Ixodida</taxon>
        <taxon>Ixodoidea</taxon>
        <taxon>Ixodidae</taxon>
        <taxon>Rhipicephalinae</taxon>
        <taxon>Dermacentor</taxon>
    </lineage>
</organism>
<dbReference type="Proteomes" id="UP000821865">
    <property type="component" value="Chromosome 9"/>
</dbReference>
<proteinExistence type="predicted"/>
<dbReference type="EMBL" id="CM023478">
    <property type="protein sequence ID" value="KAH7933208.1"/>
    <property type="molecule type" value="Genomic_DNA"/>
</dbReference>
<comment type="caution">
    <text evidence="1">The sequence shown here is derived from an EMBL/GenBank/DDBJ whole genome shotgun (WGS) entry which is preliminary data.</text>
</comment>
<evidence type="ECO:0000313" key="1">
    <source>
        <dbReference type="EMBL" id="KAH7933208.1"/>
    </source>
</evidence>
<gene>
    <name evidence="1" type="ORF">HPB49_010346</name>
</gene>
<sequence>MKQIKFPGTSSETPGKRKEKEGDHERFSVAIAVIRISATDTLLPCVMNDLNLKVVFVLGIAYGVGRFLVDQLSLLAFPHCDHPIKCFDYAEELAASVHPRVNPCDNLYDHVCGKWDRLHPFLIPASGGQFRVLSTRMLAFALRQLERSPPEHPVLAVSRSISAFQSCSKVYAERRDETQVLFDVFKKFNFKWPSLTLPTNFDLMEYLLGMSFEYNLATPVLLSLTPDLKTDKRYGLLFDISSNVENETVDTKVIASCISSVAPLVSGDLASKFAKRIHTVFLNLFTAQTALFRNVRPTLLYTTIEKLANDTSGHSTGETWLKVINNHLPHGQAVSESEDVLTITNSGLLLRTILDDAKRSGYADLVLYAGWNMLVSLRAAVSPSLVNCMDGSSTSGQLPSTLGCLGSVTQVASFALGRFVIDSLELHRNINHTRSTWNALRKATRESFANLSWMDKSTAKGAVEHVDSLITVLPLPKHLQTNEALEAHYGFLDPNVSQPFIHWLFKTKHRRLEEQKRLFKGSTVTVYRDDIYYNTIDVNAFYISLMHIMAILPGIMAAPFVPQEVPATLHYGAIGKVLGHELTHAFDPLFSNFTRTGEVGTWWSKKSFDNFRGRLECLRRQLQSYTDNEVHSKNALSEAFADTAGTEKAWLAFTSLPAEKGVLGYTQEQSFFIASCFEFCSEGGYQWQKNGKYPAMVLRCNIPARNEKEFAAAFSCPTGSAMNPEKRCTFH</sequence>
<keyword evidence="2" id="KW-1185">Reference proteome</keyword>
<evidence type="ECO:0000313" key="2">
    <source>
        <dbReference type="Proteomes" id="UP000821865"/>
    </source>
</evidence>
<accession>A0ACB8C2Y2</accession>
<protein>
    <submittedName>
        <fullName evidence="1">Uncharacterized protein</fullName>
    </submittedName>
</protein>
<name>A0ACB8C2Y2_DERSI</name>